<accession>A0A645F7Q2</accession>
<name>A0A645F7Q2_9ZZZZ</name>
<proteinExistence type="predicted"/>
<sequence>MEGDLIAFHGVARFCRAVDEHRHGDVDGCSVGGEAHGVSLLELICDEGAGSICAELKGGGAGDFSVGHSSI</sequence>
<evidence type="ECO:0000313" key="1">
    <source>
        <dbReference type="EMBL" id="MPN10311.1"/>
    </source>
</evidence>
<gene>
    <name evidence="1" type="ORF">SDC9_157606</name>
</gene>
<dbReference type="AlphaFoldDB" id="A0A645F7Q2"/>
<dbReference type="EMBL" id="VSSQ01056454">
    <property type="protein sequence ID" value="MPN10311.1"/>
    <property type="molecule type" value="Genomic_DNA"/>
</dbReference>
<comment type="caution">
    <text evidence="1">The sequence shown here is derived from an EMBL/GenBank/DDBJ whole genome shotgun (WGS) entry which is preliminary data.</text>
</comment>
<organism evidence="1">
    <name type="scientific">bioreactor metagenome</name>
    <dbReference type="NCBI Taxonomy" id="1076179"/>
    <lineage>
        <taxon>unclassified sequences</taxon>
        <taxon>metagenomes</taxon>
        <taxon>ecological metagenomes</taxon>
    </lineage>
</organism>
<reference evidence="1" key="1">
    <citation type="submission" date="2019-08" db="EMBL/GenBank/DDBJ databases">
        <authorList>
            <person name="Kucharzyk K."/>
            <person name="Murdoch R.W."/>
            <person name="Higgins S."/>
            <person name="Loffler F."/>
        </authorList>
    </citation>
    <scope>NUCLEOTIDE SEQUENCE</scope>
</reference>
<protein>
    <submittedName>
        <fullName evidence="1">Uncharacterized protein</fullName>
    </submittedName>
</protein>